<feature type="transmembrane region" description="Helical" evidence="6">
    <location>
        <begin position="149"/>
        <end position="169"/>
    </location>
</feature>
<gene>
    <name evidence="8" type="ORF">IAA73_06375</name>
</gene>
<dbReference type="PANTHER" id="PTHR32322">
    <property type="entry name" value="INNER MEMBRANE TRANSPORTER"/>
    <property type="match status" value="1"/>
</dbReference>
<dbReference type="Proteomes" id="UP000823641">
    <property type="component" value="Unassembled WGS sequence"/>
</dbReference>
<dbReference type="InterPro" id="IPR000620">
    <property type="entry name" value="EamA_dom"/>
</dbReference>
<proteinExistence type="inferred from homology"/>
<feature type="transmembrane region" description="Helical" evidence="6">
    <location>
        <begin position="271"/>
        <end position="289"/>
    </location>
</feature>
<evidence type="ECO:0000313" key="9">
    <source>
        <dbReference type="Proteomes" id="UP000823641"/>
    </source>
</evidence>
<comment type="subcellular location">
    <subcellularLocation>
        <location evidence="1">Membrane</location>
        <topology evidence="1">Multi-pass membrane protein</topology>
    </subcellularLocation>
</comment>
<evidence type="ECO:0000256" key="3">
    <source>
        <dbReference type="ARBA" id="ARBA00022692"/>
    </source>
</evidence>
<feature type="transmembrane region" description="Helical" evidence="6">
    <location>
        <begin position="245"/>
        <end position="265"/>
    </location>
</feature>
<name>A0A9D9HUG3_9BACT</name>
<evidence type="ECO:0000256" key="6">
    <source>
        <dbReference type="SAM" id="Phobius"/>
    </source>
</evidence>
<evidence type="ECO:0000256" key="1">
    <source>
        <dbReference type="ARBA" id="ARBA00004141"/>
    </source>
</evidence>
<evidence type="ECO:0000256" key="5">
    <source>
        <dbReference type="ARBA" id="ARBA00023136"/>
    </source>
</evidence>
<evidence type="ECO:0000259" key="7">
    <source>
        <dbReference type="Pfam" id="PF00892"/>
    </source>
</evidence>
<feature type="domain" description="EamA" evidence="7">
    <location>
        <begin position="6"/>
        <end position="138"/>
    </location>
</feature>
<feature type="transmembrane region" description="Helical" evidence="6">
    <location>
        <begin position="122"/>
        <end position="143"/>
    </location>
</feature>
<feature type="transmembrane region" description="Helical" evidence="6">
    <location>
        <begin position="33"/>
        <end position="52"/>
    </location>
</feature>
<comment type="caution">
    <text evidence="8">The sequence shown here is derived from an EMBL/GenBank/DDBJ whole genome shotgun (WGS) entry which is preliminary data.</text>
</comment>
<dbReference type="PANTHER" id="PTHR32322:SF2">
    <property type="entry name" value="EAMA DOMAIN-CONTAINING PROTEIN"/>
    <property type="match status" value="1"/>
</dbReference>
<keyword evidence="4 6" id="KW-1133">Transmembrane helix</keyword>
<feature type="transmembrane region" description="Helical" evidence="6">
    <location>
        <begin position="181"/>
        <end position="200"/>
    </location>
</feature>
<accession>A0A9D9HUG3</accession>
<dbReference type="AlphaFoldDB" id="A0A9D9HUG3"/>
<keyword evidence="5 6" id="KW-0472">Membrane</keyword>
<evidence type="ECO:0000313" key="8">
    <source>
        <dbReference type="EMBL" id="MBO8459939.1"/>
    </source>
</evidence>
<dbReference type="SUPFAM" id="SSF103481">
    <property type="entry name" value="Multidrug resistance efflux transporter EmrE"/>
    <property type="match status" value="2"/>
</dbReference>
<reference evidence="8" key="1">
    <citation type="submission" date="2020-10" db="EMBL/GenBank/DDBJ databases">
        <authorList>
            <person name="Gilroy R."/>
        </authorList>
    </citation>
    <scope>NUCLEOTIDE SEQUENCE</scope>
    <source>
        <strain evidence="8">G3-3990</strain>
    </source>
</reference>
<dbReference type="EMBL" id="JADIMG010000064">
    <property type="protein sequence ID" value="MBO8459939.1"/>
    <property type="molecule type" value="Genomic_DNA"/>
</dbReference>
<feature type="domain" description="EamA" evidence="7">
    <location>
        <begin position="150"/>
        <end position="287"/>
    </location>
</feature>
<evidence type="ECO:0000256" key="2">
    <source>
        <dbReference type="ARBA" id="ARBA00007362"/>
    </source>
</evidence>
<organism evidence="8 9">
    <name type="scientific">Candidatus Gallipaludibacter merdavium</name>
    <dbReference type="NCBI Taxonomy" id="2840839"/>
    <lineage>
        <taxon>Bacteria</taxon>
        <taxon>Pseudomonadati</taxon>
        <taxon>Bacteroidota</taxon>
        <taxon>Bacteroidia</taxon>
        <taxon>Bacteroidales</taxon>
        <taxon>Candidatus Gallipaludibacter</taxon>
    </lineage>
</organism>
<reference evidence="8" key="2">
    <citation type="journal article" date="2021" name="PeerJ">
        <title>Extensive microbial diversity within the chicken gut microbiome revealed by metagenomics and culture.</title>
        <authorList>
            <person name="Gilroy R."/>
            <person name="Ravi A."/>
            <person name="Getino M."/>
            <person name="Pursley I."/>
            <person name="Horton D.L."/>
            <person name="Alikhan N.F."/>
            <person name="Baker D."/>
            <person name="Gharbi K."/>
            <person name="Hall N."/>
            <person name="Watson M."/>
            <person name="Adriaenssens E.M."/>
            <person name="Foster-Nyarko E."/>
            <person name="Jarju S."/>
            <person name="Secka A."/>
            <person name="Antonio M."/>
            <person name="Oren A."/>
            <person name="Chaudhuri R.R."/>
            <person name="La Ragione R."/>
            <person name="Hildebrand F."/>
            <person name="Pallen M.J."/>
        </authorList>
    </citation>
    <scope>NUCLEOTIDE SEQUENCE</scope>
    <source>
        <strain evidence="8">G3-3990</strain>
    </source>
</reference>
<sequence>MKTNTSYYLLALLTVAMWSTTFASSKTLLKSFAPETIMLFRFSLAWLALFLLRPRIRKPYNWRDEWLFLGAGITGCTFYFIAENTALLFADTITVGLVVAIAPLLTLWAVRLFDNSEKIRLPHILGAVLGFLGVALISFNGSFHLAADWRGYALALAAAFSWAVYSVILKKMDTRYSPLFVTRRTFFYAVIVLLPIMWLMDIHIEWAQLLRPINYLNVLFLGLCASCLAYLIWAKVVRQIGAVKANNFIYLSPLFICMIGVWVMHETITPWIVAGGILVLAGVYVATLGNNK</sequence>
<keyword evidence="3 6" id="KW-0812">Transmembrane</keyword>
<feature type="transmembrane region" description="Helical" evidence="6">
    <location>
        <begin position="212"/>
        <end position="233"/>
    </location>
</feature>
<dbReference type="Pfam" id="PF00892">
    <property type="entry name" value="EamA"/>
    <property type="match status" value="2"/>
</dbReference>
<protein>
    <submittedName>
        <fullName evidence="8">DMT family transporter</fullName>
    </submittedName>
</protein>
<dbReference type="InterPro" id="IPR037185">
    <property type="entry name" value="EmrE-like"/>
</dbReference>
<dbReference type="GO" id="GO:0016020">
    <property type="term" value="C:membrane"/>
    <property type="evidence" value="ECO:0007669"/>
    <property type="project" value="UniProtKB-SubCell"/>
</dbReference>
<dbReference type="InterPro" id="IPR050638">
    <property type="entry name" value="AA-Vitamin_Transporters"/>
</dbReference>
<comment type="similarity">
    <text evidence="2">Belongs to the EamA transporter family.</text>
</comment>
<feature type="transmembrane region" description="Helical" evidence="6">
    <location>
        <begin position="88"/>
        <end position="110"/>
    </location>
</feature>
<evidence type="ECO:0000256" key="4">
    <source>
        <dbReference type="ARBA" id="ARBA00022989"/>
    </source>
</evidence>
<feature type="transmembrane region" description="Helical" evidence="6">
    <location>
        <begin position="64"/>
        <end position="82"/>
    </location>
</feature>